<dbReference type="SMART" id="SM00448">
    <property type="entry name" value="REC"/>
    <property type="match status" value="1"/>
</dbReference>
<evidence type="ECO:0000256" key="1">
    <source>
        <dbReference type="PROSITE-ProRule" id="PRU00169"/>
    </source>
</evidence>
<name>A0ABW6AL52_9BACT</name>
<keyword evidence="4" id="KW-1185">Reference proteome</keyword>
<dbReference type="Pfam" id="PF00072">
    <property type="entry name" value="Response_reg"/>
    <property type="match status" value="1"/>
</dbReference>
<dbReference type="PROSITE" id="PS50110">
    <property type="entry name" value="RESPONSE_REGULATORY"/>
    <property type="match status" value="1"/>
</dbReference>
<reference evidence="4" key="1">
    <citation type="journal article" date="2019" name="Int. J. Syst. Evol. Microbiol.">
        <title>The Global Catalogue of Microorganisms (GCM) 10K type strain sequencing project: providing services to taxonomists for standard genome sequencing and annotation.</title>
        <authorList>
            <consortium name="The Broad Institute Genomics Platform"/>
            <consortium name="The Broad Institute Genome Sequencing Center for Infectious Disease"/>
            <person name="Wu L."/>
            <person name="Ma J."/>
        </authorList>
    </citation>
    <scope>NUCLEOTIDE SEQUENCE [LARGE SCALE GENOMIC DNA]</scope>
    <source>
        <strain evidence="4">KCTC 52490</strain>
    </source>
</reference>
<dbReference type="EMBL" id="JBHUOM010000012">
    <property type="protein sequence ID" value="MFD2935227.1"/>
    <property type="molecule type" value="Genomic_DNA"/>
</dbReference>
<dbReference type="Proteomes" id="UP001597512">
    <property type="component" value="Unassembled WGS sequence"/>
</dbReference>
<gene>
    <name evidence="3" type="ORF">ACFS25_15660</name>
</gene>
<feature type="domain" description="Response regulatory" evidence="2">
    <location>
        <begin position="6"/>
        <end position="128"/>
    </location>
</feature>
<dbReference type="InterPro" id="IPR011006">
    <property type="entry name" value="CheY-like_superfamily"/>
</dbReference>
<accession>A0ABW6AL52</accession>
<evidence type="ECO:0000259" key="2">
    <source>
        <dbReference type="PROSITE" id="PS50110"/>
    </source>
</evidence>
<dbReference type="Gene3D" id="3.40.50.2300">
    <property type="match status" value="1"/>
</dbReference>
<evidence type="ECO:0000313" key="4">
    <source>
        <dbReference type="Proteomes" id="UP001597512"/>
    </source>
</evidence>
<dbReference type="RefSeq" id="WP_381502740.1">
    <property type="nucleotide sequence ID" value="NZ_JBHUOM010000012.1"/>
</dbReference>
<feature type="modified residue" description="4-aspartylphosphate" evidence="1">
    <location>
        <position position="60"/>
    </location>
</feature>
<evidence type="ECO:0000313" key="3">
    <source>
        <dbReference type="EMBL" id="MFD2935227.1"/>
    </source>
</evidence>
<dbReference type="SUPFAM" id="SSF52172">
    <property type="entry name" value="CheY-like"/>
    <property type="match status" value="1"/>
</dbReference>
<sequence>MRPKFLILVVDDDLLLMEILIRASRSSFPEATFVQAYSSSGALTYINNLDGYGPKIVLLDINLQDMMTGFGLLALLHTHPKARLLPVVMFTISQLLRDIQTAYSFGASSFTVKPFTYEEWKTYLSHLRLYWFQTVTLPKVSFHKLN</sequence>
<dbReference type="InterPro" id="IPR052893">
    <property type="entry name" value="TCS_response_regulator"/>
</dbReference>
<dbReference type="PANTHER" id="PTHR44520">
    <property type="entry name" value="RESPONSE REGULATOR RCP1-RELATED"/>
    <property type="match status" value="1"/>
</dbReference>
<dbReference type="InterPro" id="IPR001789">
    <property type="entry name" value="Sig_transdc_resp-reg_receiver"/>
</dbReference>
<comment type="caution">
    <text evidence="3">The sequence shown here is derived from an EMBL/GenBank/DDBJ whole genome shotgun (WGS) entry which is preliminary data.</text>
</comment>
<keyword evidence="1" id="KW-0597">Phosphoprotein</keyword>
<organism evidence="3 4">
    <name type="scientific">Spirosoma flavum</name>
    <dbReference type="NCBI Taxonomy" id="2048557"/>
    <lineage>
        <taxon>Bacteria</taxon>
        <taxon>Pseudomonadati</taxon>
        <taxon>Bacteroidota</taxon>
        <taxon>Cytophagia</taxon>
        <taxon>Cytophagales</taxon>
        <taxon>Cytophagaceae</taxon>
        <taxon>Spirosoma</taxon>
    </lineage>
</organism>
<proteinExistence type="predicted"/>
<protein>
    <submittedName>
        <fullName evidence="3">Response regulator</fullName>
    </submittedName>
</protein>